<dbReference type="GO" id="GO:0032259">
    <property type="term" value="P:methylation"/>
    <property type="evidence" value="ECO:0007669"/>
    <property type="project" value="UniProtKB-KW"/>
</dbReference>
<dbReference type="GeneID" id="39580230"/>
<keyword evidence="1" id="KW-0489">Methyltransferase</keyword>
<protein>
    <submittedName>
        <fullName evidence="1">S-adenosyl-L-methionine-dependent methyltransferase</fullName>
    </submittedName>
</protein>
<accession>A0A3N2PXD4</accession>
<gene>
    <name evidence="1" type="ORF">SODALDRAFT_332569</name>
</gene>
<dbReference type="GO" id="GO:0005739">
    <property type="term" value="C:mitochondrion"/>
    <property type="evidence" value="ECO:0007669"/>
    <property type="project" value="TreeGrafter"/>
</dbReference>
<sequence length="396" mass="43282">MPRILPSLFRKARTISPHLGTLLPATRDLPSALNELRWIREHVHLTATGDGGNAASAAALEKRVAALCARRGRGVPLQYVLGTQPFGTLDLRCRPGVLVPRAETEAWVLHLADRLKGRARDADLSSLPDRRRRSDDQEEGGLRIVDFCTGTGCVALGLFAGLQSTHPHLHVRGVDVSTRAVNLARENLRINLEAGNLAAPLAPKQSFAFGQADVFDDEAMRGLINTGDETTRGGRGYDVVVANPPYVSRDVWAHGRGDLGYSVRKYEPSLALVPGEGVPSYEGCAHEDVFFARLLDVAGWLGARVVLFEVGDEAQAARVLQLVARKMAWRGDEIDARCEVWRDWPDLPPTDGEAVPLRVEHGKESRNVPVKGSGKVRSVLIKPDVRPHVNMSRQSL</sequence>
<organism evidence="1 2">
    <name type="scientific">Sodiomyces alkalinus (strain CBS 110278 / VKM F-3762 / F11)</name>
    <name type="common">Alkaliphilic filamentous fungus</name>
    <dbReference type="NCBI Taxonomy" id="1314773"/>
    <lineage>
        <taxon>Eukaryota</taxon>
        <taxon>Fungi</taxon>
        <taxon>Dikarya</taxon>
        <taxon>Ascomycota</taxon>
        <taxon>Pezizomycotina</taxon>
        <taxon>Sordariomycetes</taxon>
        <taxon>Hypocreomycetidae</taxon>
        <taxon>Glomerellales</taxon>
        <taxon>Plectosphaerellaceae</taxon>
        <taxon>Sodiomyces</taxon>
    </lineage>
</organism>
<evidence type="ECO:0000313" key="2">
    <source>
        <dbReference type="Proteomes" id="UP000272025"/>
    </source>
</evidence>
<dbReference type="GO" id="GO:0003676">
    <property type="term" value="F:nucleic acid binding"/>
    <property type="evidence" value="ECO:0007669"/>
    <property type="project" value="InterPro"/>
</dbReference>
<dbReference type="Gene3D" id="3.40.50.150">
    <property type="entry name" value="Vaccinia Virus protein VP39"/>
    <property type="match status" value="1"/>
</dbReference>
<dbReference type="Proteomes" id="UP000272025">
    <property type="component" value="Unassembled WGS sequence"/>
</dbReference>
<dbReference type="Gene3D" id="1.10.8.10">
    <property type="entry name" value="DNA helicase RuvA subunit, C-terminal domain"/>
    <property type="match status" value="1"/>
</dbReference>
<dbReference type="PROSITE" id="PS00092">
    <property type="entry name" value="N6_MTASE"/>
    <property type="match status" value="1"/>
</dbReference>
<dbReference type="SUPFAM" id="SSF53335">
    <property type="entry name" value="S-adenosyl-L-methionine-dependent methyltransferases"/>
    <property type="match status" value="1"/>
</dbReference>
<dbReference type="InterPro" id="IPR050320">
    <property type="entry name" value="N5-glutamine_MTase"/>
</dbReference>
<dbReference type="STRING" id="1314773.A0A3N2PXD4"/>
<dbReference type="InterPro" id="IPR002052">
    <property type="entry name" value="DNA_methylase_N6_adenine_CS"/>
</dbReference>
<dbReference type="CDD" id="cd02440">
    <property type="entry name" value="AdoMet_MTases"/>
    <property type="match status" value="1"/>
</dbReference>
<dbReference type="EMBL" id="ML119054">
    <property type="protein sequence ID" value="ROT39147.1"/>
    <property type="molecule type" value="Genomic_DNA"/>
</dbReference>
<dbReference type="InterPro" id="IPR029063">
    <property type="entry name" value="SAM-dependent_MTases_sf"/>
</dbReference>
<name>A0A3N2PXD4_SODAK</name>
<keyword evidence="1" id="KW-0808">Transferase</keyword>
<evidence type="ECO:0000313" key="1">
    <source>
        <dbReference type="EMBL" id="ROT39147.1"/>
    </source>
</evidence>
<dbReference type="AlphaFoldDB" id="A0A3N2PXD4"/>
<dbReference type="OrthoDB" id="269872at2759"/>
<reference evidence="1 2" key="1">
    <citation type="journal article" date="2018" name="Mol. Ecol.">
        <title>The obligate alkalophilic soda-lake fungus Sodiomyces alkalinus has shifted to a protein diet.</title>
        <authorList>
            <person name="Grum-Grzhimaylo A.A."/>
            <person name="Falkoski D.L."/>
            <person name="van den Heuvel J."/>
            <person name="Valero-Jimenez C.A."/>
            <person name="Min B."/>
            <person name="Choi I.G."/>
            <person name="Lipzen A."/>
            <person name="Daum C.G."/>
            <person name="Aanen D.K."/>
            <person name="Tsang A."/>
            <person name="Henrissat B."/>
            <person name="Bilanenko E.N."/>
            <person name="de Vries R.P."/>
            <person name="van Kan J.A.L."/>
            <person name="Grigoriev I.V."/>
            <person name="Debets A.J.M."/>
        </authorList>
    </citation>
    <scope>NUCLEOTIDE SEQUENCE [LARGE SCALE GENOMIC DNA]</scope>
    <source>
        <strain evidence="1 2">F11</strain>
    </source>
</reference>
<proteinExistence type="predicted"/>
<keyword evidence="2" id="KW-1185">Reference proteome</keyword>
<dbReference type="GO" id="GO:0008168">
    <property type="term" value="F:methyltransferase activity"/>
    <property type="evidence" value="ECO:0007669"/>
    <property type="project" value="UniProtKB-KW"/>
</dbReference>
<dbReference type="PANTHER" id="PTHR18895:SF74">
    <property type="entry name" value="MTRF1L RELEASE FACTOR GLUTAMINE METHYLTRANSFERASE"/>
    <property type="match status" value="1"/>
</dbReference>
<dbReference type="PANTHER" id="PTHR18895">
    <property type="entry name" value="HEMK METHYLTRANSFERASE"/>
    <property type="match status" value="1"/>
</dbReference>
<dbReference type="RefSeq" id="XP_028466953.1">
    <property type="nucleotide sequence ID" value="XM_028611752.1"/>
</dbReference>